<evidence type="ECO:0000313" key="2">
    <source>
        <dbReference type="EMBL" id="AYL40243.1"/>
    </source>
</evidence>
<organism evidence="2 3">
    <name type="scientific">Streptomyces fungicidicus</name>
    <dbReference type="NCBI Taxonomy" id="68203"/>
    <lineage>
        <taxon>Bacteria</taxon>
        <taxon>Bacillati</taxon>
        <taxon>Actinomycetota</taxon>
        <taxon>Actinomycetes</taxon>
        <taxon>Kitasatosporales</taxon>
        <taxon>Streptomycetaceae</taxon>
        <taxon>Streptomyces</taxon>
    </lineage>
</organism>
<accession>A0A494UZH1</accession>
<dbReference type="EMBL" id="CP023408">
    <property type="protein sequence ID" value="AYL40243.1"/>
    <property type="molecule type" value="Genomic_DNA"/>
</dbReference>
<geneLocation type="plasmid" evidence="2 3">
    <name>p1</name>
</geneLocation>
<dbReference type="AlphaFoldDB" id="A0A494UZH1"/>
<protein>
    <submittedName>
        <fullName evidence="2">Uncharacterized protein</fullName>
    </submittedName>
</protein>
<name>A0A494UZH1_9ACTN</name>
<reference evidence="2 3" key="1">
    <citation type="submission" date="2017-09" db="EMBL/GenBank/DDBJ databases">
        <authorList>
            <person name="Zhang H."/>
            <person name="Hu S."/>
            <person name="Xu J."/>
            <person name="He Z."/>
        </authorList>
    </citation>
    <scope>NUCLEOTIDE SEQUENCE [LARGE SCALE GENOMIC DNA]</scope>
    <source>
        <strain evidence="2 3">TXX3120</strain>
        <plasmid evidence="2 3">p1</plasmid>
    </source>
</reference>
<keyword evidence="2" id="KW-0614">Plasmid</keyword>
<dbReference type="Proteomes" id="UP000282170">
    <property type="component" value="Plasmid p1"/>
</dbReference>
<dbReference type="KEGG" id="sfug:CNQ36_32970"/>
<evidence type="ECO:0000256" key="1">
    <source>
        <dbReference type="SAM" id="MobiDB-lite"/>
    </source>
</evidence>
<proteinExistence type="predicted"/>
<keyword evidence="3" id="KW-1185">Reference proteome</keyword>
<evidence type="ECO:0000313" key="3">
    <source>
        <dbReference type="Proteomes" id="UP000282170"/>
    </source>
</evidence>
<gene>
    <name evidence="2" type="ORF">CNQ36_32970</name>
</gene>
<feature type="region of interest" description="Disordered" evidence="1">
    <location>
        <begin position="55"/>
        <end position="77"/>
    </location>
</feature>
<sequence>MASAALIFGAGGNEVLPARPTRGTQWLPETTQFPRQATPSQPYAAVFVAYQTSPPQSRLKFPSSPTPAAGARLRAGP</sequence>